<proteinExistence type="predicted"/>
<feature type="domain" description="THIF-type NAD/FAD binding fold" evidence="1">
    <location>
        <begin position="181"/>
        <end position="418"/>
    </location>
</feature>
<dbReference type="GO" id="GO:0008641">
    <property type="term" value="F:ubiquitin-like modifier activating enzyme activity"/>
    <property type="evidence" value="ECO:0007669"/>
    <property type="project" value="InterPro"/>
</dbReference>
<dbReference type="PANTHER" id="PTHR43267">
    <property type="entry name" value="TRNA THREONYLCARBAMOYLADENOSINE DEHYDRATASE"/>
    <property type="match status" value="1"/>
</dbReference>
<organism evidence="2 3">
    <name type="scientific">Deinococcus xianganensis</name>
    <dbReference type="NCBI Taxonomy" id="1507289"/>
    <lineage>
        <taxon>Bacteria</taxon>
        <taxon>Thermotogati</taxon>
        <taxon>Deinococcota</taxon>
        <taxon>Deinococci</taxon>
        <taxon>Deinococcales</taxon>
        <taxon>Deinococcaceae</taxon>
        <taxon>Deinococcus</taxon>
    </lineage>
</organism>
<dbReference type="Pfam" id="PF00899">
    <property type="entry name" value="ThiF"/>
    <property type="match status" value="1"/>
</dbReference>
<evidence type="ECO:0000313" key="2">
    <source>
        <dbReference type="EMBL" id="MXV21192.1"/>
    </source>
</evidence>
<reference evidence="2 3" key="1">
    <citation type="submission" date="2019-11" db="EMBL/GenBank/DDBJ databases">
        <title>Genome sequence of Deinococcus xianganensis Y35, AI-2 producing algicidal bacterium, isolated from lake water.</title>
        <authorList>
            <person name="Li Y."/>
        </authorList>
    </citation>
    <scope>NUCLEOTIDE SEQUENCE [LARGE SCALE GENOMIC DNA]</scope>
    <source>
        <strain evidence="2 3">Y35</strain>
    </source>
</reference>
<dbReference type="GO" id="GO:0061504">
    <property type="term" value="P:cyclic threonylcarbamoyladenosine biosynthetic process"/>
    <property type="evidence" value="ECO:0007669"/>
    <property type="project" value="TreeGrafter"/>
</dbReference>
<protein>
    <recommendedName>
        <fullName evidence="1">THIF-type NAD/FAD binding fold domain-containing protein</fullName>
    </recommendedName>
</protein>
<accession>A0A6I4YI80</accession>
<dbReference type="Gene3D" id="3.40.50.720">
    <property type="entry name" value="NAD(P)-binding Rossmann-like Domain"/>
    <property type="match status" value="1"/>
</dbReference>
<dbReference type="RefSeq" id="WP_160981297.1">
    <property type="nucleotide sequence ID" value="NZ_WVHK01000079.1"/>
</dbReference>
<dbReference type="InterPro" id="IPR045886">
    <property type="entry name" value="ThiF/MoeB/HesA"/>
</dbReference>
<dbReference type="EMBL" id="WVHK01000079">
    <property type="protein sequence ID" value="MXV21192.1"/>
    <property type="molecule type" value="Genomic_DNA"/>
</dbReference>
<dbReference type="AlphaFoldDB" id="A0A6I4YI80"/>
<dbReference type="InterPro" id="IPR000594">
    <property type="entry name" value="ThiF_NAD_FAD-bd"/>
</dbReference>
<dbReference type="PANTHER" id="PTHR43267:SF1">
    <property type="entry name" value="TRNA THREONYLCARBAMOYLADENOSINE DEHYDRATASE"/>
    <property type="match status" value="1"/>
</dbReference>
<dbReference type="Proteomes" id="UP000430519">
    <property type="component" value="Unassembled WGS sequence"/>
</dbReference>
<comment type="caution">
    <text evidence="2">The sequence shown here is derived from an EMBL/GenBank/DDBJ whole genome shotgun (WGS) entry which is preliminary data.</text>
</comment>
<evidence type="ECO:0000313" key="3">
    <source>
        <dbReference type="Proteomes" id="UP000430519"/>
    </source>
</evidence>
<name>A0A6I4YI80_9DEIO</name>
<keyword evidence="3" id="KW-1185">Reference proteome</keyword>
<dbReference type="SUPFAM" id="SSF69572">
    <property type="entry name" value="Activating enzymes of the ubiquitin-like proteins"/>
    <property type="match status" value="1"/>
</dbReference>
<sequence>MPEHFSVALTSTLHDALKAFLLRTDGQEDLLFALYVPSVGHERFTALVTDLIYPEEGEREVHGNVSFTGAYLERVYRSAMAKGRGVVMLHSHLGPGWQDASEDDIRADQRVASSAVPATGWPLISMTLGTDGTWSARVWQNEAGDVKGRWATHVRGVGPQLNVSYAEHLRPAPPATRRHKRTVAVWGPEQQAAMTRLTVGVVGLGSVGSQVCEQLARSGFTRLVLIDHDRVEEHNLDRLIGAYPEHLGELKVDVAARNAIRSSTAAQIDVRRVPVKVTSPGGYRAALDCDVLFSCVDRPQPRRLLNHMAYAHLIPVIDGGIRVRHRQEEFIGVNWQVQTTGPTRPCLACVGAFEAGEADMDAKGLLDDPTYVSGLPGGAALQASENVFTFSSAVASMEMLQLVALVTGFQNFGVQRFDFNSGITEAYLDERQQLNCQCHDHLIATADTVTDWHAHDLALEAHWRT</sequence>
<evidence type="ECO:0000259" key="1">
    <source>
        <dbReference type="Pfam" id="PF00899"/>
    </source>
</evidence>
<gene>
    <name evidence="2" type="ORF">GLX28_16300</name>
</gene>
<dbReference type="GO" id="GO:0061503">
    <property type="term" value="F:tRNA threonylcarbamoyladenosine dehydratase"/>
    <property type="evidence" value="ECO:0007669"/>
    <property type="project" value="TreeGrafter"/>
</dbReference>
<dbReference type="InterPro" id="IPR035985">
    <property type="entry name" value="Ubiquitin-activating_enz"/>
</dbReference>